<evidence type="ECO:0000256" key="1">
    <source>
        <dbReference type="SAM" id="SignalP"/>
    </source>
</evidence>
<dbReference type="KEGG" id="fcy:FRACYDRAFT_271630"/>
<feature type="chain" id="PRO_5009192189" evidence="1">
    <location>
        <begin position="29"/>
        <end position="255"/>
    </location>
</feature>
<dbReference type="AlphaFoldDB" id="A0A1E7ESK2"/>
<evidence type="ECO:0000313" key="3">
    <source>
        <dbReference type="Proteomes" id="UP000095751"/>
    </source>
</evidence>
<evidence type="ECO:0000313" key="2">
    <source>
        <dbReference type="EMBL" id="OEU08941.1"/>
    </source>
</evidence>
<reference evidence="2 3" key="1">
    <citation type="submission" date="2016-09" db="EMBL/GenBank/DDBJ databases">
        <title>Extensive genetic diversity and differential bi-allelic expression allows diatom success in the polar Southern Ocean.</title>
        <authorList>
            <consortium name="DOE Joint Genome Institute"/>
            <person name="Mock T."/>
            <person name="Otillar R.P."/>
            <person name="Strauss J."/>
            <person name="Dupont C."/>
            <person name="Frickenhaus S."/>
            <person name="Maumus F."/>
            <person name="Mcmullan M."/>
            <person name="Sanges R."/>
            <person name="Schmutz J."/>
            <person name="Toseland A."/>
            <person name="Valas R."/>
            <person name="Veluchamy A."/>
            <person name="Ward B.J."/>
            <person name="Allen A."/>
            <person name="Barry K."/>
            <person name="Falciatore A."/>
            <person name="Ferrante M."/>
            <person name="Fortunato A.E."/>
            <person name="Gloeckner G."/>
            <person name="Gruber A."/>
            <person name="Hipkin R."/>
            <person name="Janech M."/>
            <person name="Kroth P."/>
            <person name="Leese F."/>
            <person name="Lindquist E."/>
            <person name="Lyon B.R."/>
            <person name="Martin J."/>
            <person name="Mayer C."/>
            <person name="Parker M."/>
            <person name="Quesneville H."/>
            <person name="Raymond J."/>
            <person name="Uhlig C."/>
            <person name="Valentin K.U."/>
            <person name="Worden A.Z."/>
            <person name="Armbrust E.V."/>
            <person name="Bowler C."/>
            <person name="Green B."/>
            <person name="Moulton V."/>
            <person name="Van Oosterhout C."/>
            <person name="Grigoriev I."/>
        </authorList>
    </citation>
    <scope>NUCLEOTIDE SEQUENCE [LARGE SCALE GENOMIC DNA]</scope>
    <source>
        <strain evidence="2 3">CCMP1102</strain>
    </source>
</reference>
<gene>
    <name evidence="2" type="ORF">FRACYDRAFT_271630</name>
</gene>
<keyword evidence="3" id="KW-1185">Reference proteome</keyword>
<name>A0A1E7ESK2_9STRA</name>
<feature type="signal peptide" evidence="1">
    <location>
        <begin position="1"/>
        <end position="28"/>
    </location>
</feature>
<dbReference type="Proteomes" id="UP000095751">
    <property type="component" value="Unassembled WGS sequence"/>
</dbReference>
<proteinExistence type="predicted"/>
<accession>A0A1E7ESK2</accession>
<dbReference type="InParanoid" id="A0A1E7ESK2"/>
<sequence>MNPSIGHFSCAFLLLHMLLLTSFRKVEGDGVELFKRWDISDPSAMICREGIKDDNVALDSNSTSDCKDPLSALRLEYTIHKLAKYAKYQILHNDCEKEFDIGTEPVQGTVISLSPESNGEDDTATASVEFFPVVVSSSSWSSWWGSLTGKKQSISEKKQTVEFCLRVGLWTSPQSDAMEVNFRETIVSLTYYNSKDKYNRTKEKDRDVSSSNDTTVQRKEYVIERVSATPKPLRSITVNVMGSSSTIEKTENDEL</sequence>
<keyword evidence="1" id="KW-0732">Signal</keyword>
<protein>
    <submittedName>
        <fullName evidence="2">Uncharacterized protein</fullName>
    </submittedName>
</protein>
<dbReference type="EMBL" id="KV784378">
    <property type="protein sequence ID" value="OEU08941.1"/>
    <property type="molecule type" value="Genomic_DNA"/>
</dbReference>
<organism evidence="2 3">
    <name type="scientific">Fragilariopsis cylindrus CCMP1102</name>
    <dbReference type="NCBI Taxonomy" id="635003"/>
    <lineage>
        <taxon>Eukaryota</taxon>
        <taxon>Sar</taxon>
        <taxon>Stramenopiles</taxon>
        <taxon>Ochrophyta</taxon>
        <taxon>Bacillariophyta</taxon>
        <taxon>Bacillariophyceae</taxon>
        <taxon>Bacillariophycidae</taxon>
        <taxon>Bacillariales</taxon>
        <taxon>Bacillariaceae</taxon>
        <taxon>Fragilariopsis</taxon>
    </lineage>
</organism>